<reference evidence="5 6" key="1">
    <citation type="submission" date="2020-06" db="EMBL/GenBank/DDBJ databases">
        <title>Pseudomonas eucalypticola sp. nov., an endophyte of Eucalyptus dunnii leaves with biocontrol ability of eucalyptus leaf blight.</title>
        <authorList>
            <person name="Liu Y."/>
            <person name="Song Z."/>
            <person name="Zeng H."/>
            <person name="Lu M."/>
            <person name="Wang X."/>
            <person name="Lian X."/>
            <person name="Zhang Q."/>
        </authorList>
    </citation>
    <scope>NUCLEOTIDE SEQUENCE [LARGE SCALE GENOMIC DNA]</scope>
    <source>
        <strain evidence="5 6">NP-1</strain>
    </source>
</reference>
<evidence type="ECO:0000256" key="4">
    <source>
        <dbReference type="SAM" id="SignalP"/>
    </source>
</evidence>
<comment type="catalytic activity">
    <reaction evidence="1">
        <text>a 3-(acyloxy)acyl derivative of bacterial toxin + H2O = a 3-hydroxyacyl derivative of bacterial toxin + a fatty acid + H(+)</text>
        <dbReference type="Rhea" id="RHEA:12032"/>
        <dbReference type="ChEBI" id="CHEBI:15377"/>
        <dbReference type="ChEBI" id="CHEBI:15378"/>
        <dbReference type="ChEBI" id="CHEBI:28868"/>
        <dbReference type="ChEBI" id="CHEBI:136853"/>
        <dbReference type="ChEBI" id="CHEBI:140675"/>
        <dbReference type="EC" id="3.1.1.77"/>
    </reaction>
</comment>
<dbReference type="InterPro" id="IPR018550">
    <property type="entry name" value="Lipid-A_deacylase-rel"/>
</dbReference>
<dbReference type="Pfam" id="PF09411">
    <property type="entry name" value="PagL"/>
    <property type="match status" value="1"/>
</dbReference>
<evidence type="ECO:0000256" key="1">
    <source>
        <dbReference type="PIRNR" id="PIRNR029681"/>
    </source>
</evidence>
<keyword evidence="1 5" id="KW-0378">Hydrolase</keyword>
<evidence type="ECO:0000256" key="2">
    <source>
        <dbReference type="PIRSR" id="PIRSR029681-1"/>
    </source>
</evidence>
<comment type="function">
    <text evidence="1">Has lipid A 3-O-deacylase activity. Hydrolyzes the ester bond at the 3 position of lipid A, a bioactive component of lipopolysaccharide (LPS), thereby releasing the primary fatty acyl moiety.</text>
</comment>
<keyword evidence="1" id="KW-0472">Membrane</keyword>
<dbReference type="Proteomes" id="UP000509568">
    <property type="component" value="Chromosome"/>
</dbReference>
<dbReference type="SUPFAM" id="SSF56925">
    <property type="entry name" value="OMPA-like"/>
    <property type="match status" value="1"/>
</dbReference>
<sequence length="175" mass="18850">MKKLVGLVALAALTFGQSMAAHALDGSVSVGTTGDGGMVYRLGLQSDWDKSWLQSSTGRLTGYWDGGYTYWGSSSHGPSNNTLSFAPVFRYEFDGGSVKPFVEAGIGVAFFSSLEVGDNKLGTSFNFEDRVGFGLRFAGNQEVSVRGIHYSNGGIREPNDGIEAYSLNYRMPLNF</sequence>
<accession>A0A7D5D561</accession>
<gene>
    <name evidence="5" type="ORF">HWQ56_04560</name>
</gene>
<protein>
    <recommendedName>
        <fullName evidence="1">Lipid A deacylase</fullName>
        <ecNumber evidence="1">3.1.1.77</ecNumber>
    </recommendedName>
    <alternativeName>
        <fullName evidence="1">LPS 3-O-deacylase</fullName>
    </alternativeName>
    <alternativeName>
        <fullName evidence="1">Outer membrane enzyme</fullName>
    </alternativeName>
</protein>
<dbReference type="RefSeq" id="WP_176569893.1">
    <property type="nucleotide sequence ID" value="NZ_CP056030.1"/>
</dbReference>
<dbReference type="GO" id="GO:0050528">
    <property type="term" value="F:acyloxyacyl hydrolase activity"/>
    <property type="evidence" value="ECO:0007669"/>
    <property type="project" value="UniProtKB-EC"/>
</dbReference>
<comment type="subcellular location">
    <subcellularLocation>
        <location evidence="1">Cell outer membrane</location>
        <topology evidence="1">Multi-pass membrane protein</topology>
    </subcellularLocation>
</comment>
<dbReference type="Gene3D" id="2.40.160.20">
    <property type="match status" value="1"/>
</dbReference>
<dbReference type="EC" id="3.1.1.77" evidence="1"/>
<dbReference type="KEGG" id="pez:HWQ56_04560"/>
<evidence type="ECO:0000313" key="5">
    <source>
        <dbReference type="EMBL" id="QKZ03096.1"/>
    </source>
</evidence>
<dbReference type="PIRSF" id="PIRSF029681">
    <property type="entry name" value="PagL"/>
    <property type="match status" value="1"/>
</dbReference>
<dbReference type="InterPro" id="IPR011250">
    <property type="entry name" value="OMP/PagP_B-barrel"/>
</dbReference>
<evidence type="ECO:0000313" key="6">
    <source>
        <dbReference type="Proteomes" id="UP000509568"/>
    </source>
</evidence>
<feature type="active site" description="Charge relay system" evidence="2">
    <location>
        <position position="163"/>
    </location>
</feature>
<proteinExistence type="inferred from homology"/>
<evidence type="ECO:0000256" key="3">
    <source>
        <dbReference type="PIRSR" id="PIRSR029681-2"/>
    </source>
</evidence>
<dbReference type="AlphaFoldDB" id="A0A7D5D561"/>
<name>A0A7D5D561_9PSED</name>
<feature type="active site" description="Charge relay system" evidence="2">
    <location>
        <position position="151"/>
    </location>
</feature>
<feature type="signal peptide" evidence="4">
    <location>
        <begin position="1"/>
        <end position="20"/>
    </location>
</feature>
<comment type="subunit">
    <text evidence="1">Homodimer.</text>
</comment>
<comment type="similarity">
    <text evidence="1">Belongs to the PagL family.</text>
</comment>
<dbReference type="GO" id="GO:0009279">
    <property type="term" value="C:cell outer membrane"/>
    <property type="evidence" value="ECO:0007669"/>
    <property type="project" value="UniProtKB-SubCell"/>
</dbReference>
<organism evidence="5 6">
    <name type="scientific">Pseudomonas eucalypticola</name>
    <dbReference type="NCBI Taxonomy" id="2599595"/>
    <lineage>
        <taxon>Bacteria</taxon>
        <taxon>Pseudomonadati</taxon>
        <taxon>Pseudomonadota</taxon>
        <taxon>Gammaproteobacteria</taxon>
        <taxon>Pseudomonadales</taxon>
        <taxon>Pseudomonadaceae</taxon>
        <taxon>Pseudomonas</taxon>
    </lineage>
</organism>
<keyword evidence="6" id="KW-1185">Reference proteome</keyword>
<keyword evidence="4" id="KW-0732">Signal</keyword>
<feature type="site" description="Critical for activity" evidence="3">
    <location>
        <position position="152"/>
    </location>
</feature>
<feature type="active site" description="Charge relay system" evidence="2">
    <location>
        <position position="149"/>
    </location>
</feature>
<feature type="chain" id="PRO_5028982045" description="Lipid A deacylase" evidence="4">
    <location>
        <begin position="21"/>
        <end position="175"/>
    </location>
</feature>
<keyword evidence="1" id="KW-0998">Cell outer membrane</keyword>
<dbReference type="EMBL" id="CP056030">
    <property type="protein sequence ID" value="QKZ03096.1"/>
    <property type="molecule type" value="Genomic_DNA"/>
</dbReference>